<dbReference type="AlphaFoldDB" id="A0A853DHG0"/>
<dbReference type="NCBIfam" id="TIGR04037">
    <property type="entry name" value="LLM_duo_CE1759"/>
    <property type="match status" value="1"/>
</dbReference>
<dbReference type="InterPro" id="IPR029039">
    <property type="entry name" value="Flavoprotein-like_sf"/>
</dbReference>
<evidence type="ECO:0000256" key="2">
    <source>
        <dbReference type="ARBA" id="ARBA00022643"/>
    </source>
</evidence>
<dbReference type="SUPFAM" id="SSF52218">
    <property type="entry name" value="Flavoproteins"/>
    <property type="match status" value="1"/>
</dbReference>
<evidence type="ECO:0000313" key="5">
    <source>
        <dbReference type="EMBL" id="NYJ74271.1"/>
    </source>
</evidence>
<dbReference type="InterPro" id="IPR023932">
    <property type="entry name" value="CE1759_FMN_reduct"/>
</dbReference>
<comment type="caution">
    <text evidence="5">The sequence shown here is derived from an EMBL/GenBank/DDBJ whole genome shotgun (WGS) entry which is preliminary data.</text>
</comment>
<evidence type="ECO:0000313" key="6">
    <source>
        <dbReference type="Proteomes" id="UP000571817"/>
    </source>
</evidence>
<dbReference type="RefSeq" id="WP_179480012.1">
    <property type="nucleotide sequence ID" value="NZ_JACCFW010000001.1"/>
</dbReference>
<keyword evidence="1" id="KW-0285">Flavoprotein</keyword>
<dbReference type="InterPro" id="IPR005025">
    <property type="entry name" value="FMN_Rdtase-like_dom"/>
</dbReference>
<dbReference type="GO" id="GO:0052873">
    <property type="term" value="F:FMN reductase (NADPH) activity"/>
    <property type="evidence" value="ECO:0007669"/>
    <property type="project" value="UniProtKB-EC"/>
</dbReference>
<dbReference type="Pfam" id="PF03358">
    <property type="entry name" value="FMN_red"/>
    <property type="match status" value="1"/>
</dbReference>
<dbReference type="InterPro" id="IPR051814">
    <property type="entry name" value="NAD(P)H-dep_FMN_reductase"/>
</dbReference>
<keyword evidence="6" id="KW-1185">Reference proteome</keyword>
<dbReference type="EMBL" id="JACCFW010000001">
    <property type="protein sequence ID" value="NYJ74271.1"/>
    <property type="molecule type" value="Genomic_DNA"/>
</dbReference>
<dbReference type="Proteomes" id="UP000571817">
    <property type="component" value="Unassembled WGS sequence"/>
</dbReference>
<sequence length="219" mass="22989">MVQRIVAVTAGLSVPSSTRLLTDRIVAATRELAKARGDQVQVGRGQELQIDVVELRDLAQDIAAHLVTRFPSERLAQVLEGVSTADGLIVVTPTFAGSYSGLFKSFFDLLEPTALAGTPVLLGATGGTARHSLMLDHAMRPLFAYLQAEPVATGIFAATDDFADAGLARRIDRAAGQLVAAVGANACTTYAAAAEDVPAPAQSELSAVPDFRDLLFGKR</sequence>
<dbReference type="PANTHER" id="PTHR43408:SF2">
    <property type="entry name" value="FMN REDUCTASE (NADPH)"/>
    <property type="match status" value="1"/>
</dbReference>
<gene>
    <name evidence="5" type="ORF">HNR15_001234</name>
</gene>
<dbReference type="PANTHER" id="PTHR43408">
    <property type="entry name" value="FMN REDUCTASE (NADPH)"/>
    <property type="match status" value="1"/>
</dbReference>
<proteinExistence type="predicted"/>
<organism evidence="5 6">
    <name type="scientific">Allobranchiibius huperziae</name>
    <dbReference type="NCBI Taxonomy" id="1874116"/>
    <lineage>
        <taxon>Bacteria</taxon>
        <taxon>Bacillati</taxon>
        <taxon>Actinomycetota</taxon>
        <taxon>Actinomycetes</taxon>
        <taxon>Micrococcales</taxon>
        <taxon>Dermacoccaceae</taxon>
        <taxon>Allobranchiibius</taxon>
    </lineage>
</organism>
<keyword evidence="2" id="KW-0288">FMN</keyword>
<accession>A0A853DHG0</accession>
<evidence type="ECO:0000259" key="4">
    <source>
        <dbReference type="Pfam" id="PF03358"/>
    </source>
</evidence>
<evidence type="ECO:0000256" key="3">
    <source>
        <dbReference type="ARBA" id="ARBA00023002"/>
    </source>
</evidence>
<feature type="domain" description="NADPH-dependent FMN reductase-like" evidence="4">
    <location>
        <begin position="4"/>
        <end position="159"/>
    </location>
</feature>
<protein>
    <submittedName>
        <fullName evidence="5">FMN reductase</fullName>
        <ecNumber evidence="5">1.5.1.38</ecNumber>
    </submittedName>
</protein>
<keyword evidence="3 5" id="KW-0560">Oxidoreductase</keyword>
<dbReference type="Gene3D" id="3.40.50.360">
    <property type="match status" value="1"/>
</dbReference>
<evidence type="ECO:0000256" key="1">
    <source>
        <dbReference type="ARBA" id="ARBA00022630"/>
    </source>
</evidence>
<reference evidence="5 6" key="1">
    <citation type="submission" date="2020-07" db="EMBL/GenBank/DDBJ databases">
        <title>Sequencing the genomes of 1000 actinobacteria strains.</title>
        <authorList>
            <person name="Klenk H.-P."/>
        </authorList>
    </citation>
    <scope>NUCLEOTIDE SEQUENCE [LARGE SCALE GENOMIC DNA]</scope>
    <source>
        <strain evidence="5 6">DSM 29531</strain>
    </source>
</reference>
<name>A0A853DHG0_9MICO</name>
<dbReference type="EC" id="1.5.1.38" evidence="5"/>